<reference evidence="1" key="2">
    <citation type="submission" date="2025-08" db="UniProtKB">
        <authorList>
            <consortium name="Ensembl"/>
        </authorList>
    </citation>
    <scope>IDENTIFICATION</scope>
</reference>
<dbReference type="Proteomes" id="UP000008912">
    <property type="component" value="Unassembled WGS sequence"/>
</dbReference>
<dbReference type="InParanoid" id="A0A7N5JRH3"/>
<sequence length="69" mass="7761">DLVEALIYLLLPCAPSPSSPYLSLPLLFSPNWLGKMGKELPWASKDRLLTTWVELLADEFSRRTISGGW</sequence>
<proteinExistence type="predicted"/>
<organism evidence="1 2">
    <name type="scientific">Ailuropoda melanoleuca</name>
    <name type="common">Giant panda</name>
    <dbReference type="NCBI Taxonomy" id="9646"/>
    <lineage>
        <taxon>Eukaryota</taxon>
        <taxon>Metazoa</taxon>
        <taxon>Chordata</taxon>
        <taxon>Craniata</taxon>
        <taxon>Vertebrata</taxon>
        <taxon>Euteleostomi</taxon>
        <taxon>Mammalia</taxon>
        <taxon>Eutheria</taxon>
        <taxon>Laurasiatheria</taxon>
        <taxon>Carnivora</taxon>
        <taxon>Caniformia</taxon>
        <taxon>Ursidae</taxon>
        <taxon>Ailuropoda</taxon>
    </lineage>
</organism>
<dbReference type="AlphaFoldDB" id="A0A7N5JRH3"/>
<accession>A0A7N5JRH3</accession>
<protein>
    <submittedName>
        <fullName evidence="1">Uncharacterized protein</fullName>
    </submittedName>
</protein>
<reference evidence="1" key="3">
    <citation type="submission" date="2025-09" db="UniProtKB">
        <authorList>
            <consortium name="Ensembl"/>
        </authorList>
    </citation>
    <scope>IDENTIFICATION</scope>
</reference>
<name>A0A7N5JRH3_AILME</name>
<keyword evidence="2" id="KW-1185">Reference proteome</keyword>
<evidence type="ECO:0000313" key="2">
    <source>
        <dbReference type="Proteomes" id="UP000008912"/>
    </source>
</evidence>
<dbReference type="GeneTree" id="ENSGT01030000240149"/>
<reference evidence="1 2" key="1">
    <citation type="journal article" date="2010" name="Nature">
        <title>The sequence and de novo assembly of the giant panda genome.</title>
        <authorList>
            <person name="Li R."/>
            <person name="Fan W."/>
            <person name="Tian G."/>
            <person name="Zhu H."/>
            <person name="He L."/>
            <person name="Cai J."/>
            <person name="Huang Q."/>
            <person name="Cai Q."/>
            <person name="Li B."/>
            <person name="Bai Y."/>
            <person name="Zhang Z."/>
            <person name="Zhang Y."/>
            <person name="Wang W."/>
            <person name="Li J."/>
            <person name="Wei F."/>
            <person name="Li H."/>
            <person name="Jian M."/>
            <person name="Li J."/>
            <person name="Zhang Z."/>
            <person name="Nielsen R."/>
            <person name="Li D."/>
            <person name="Gu W."/>
            <person name="Yang Z."/>
            <person name="Xuan Z."/>
            <person name="Ryder O.A."/>
            <person name="Leung F.C."/>
            <person name="Zhou Y."/>
            <person name="Cao J."/>
            <person name="Sun X."/>
            <person name="Fu Y."/>
            <person name="Fang X."/>
            <person name="Guo X."/>
            <person name="Wang B."/>
            <person name="Hou R."/>
            <person name="Shen F."/>
            <person name="Mu B."/>
            <person name="Ni P."/>
            <person name="Lin R."/>
            <person name="Qian W."/>
            <person name="Wang G."/>
            <person name="Yu C."/>
            <person name="Nie W."/>
            <person name="Wang J."/>
            <person name="Wu Z."/>
            <person name="Liang H."/>
            <person name="Min J."/>
            <person name="Wu Q."/>
            <person name="Cheng S."/>
            <person name="Ruan J."/>
            <person name="Wang M."/>
            <person name="Shi Z."/>
            <person name="Wen M."/>
            <person name="Liu B."/>
            <person name="Ren X."/>
            <person name="Zheng H."/>
            <person name="Dong D."/>
            <person name="Cook K."/>
            <person name="Shan G."/>
            <person name="Zhang H."/>
            <person name="Kosiol C."/>
            <person name="Xie X."/>
            <person name="Lu Z."/>
            <person name="Zheng H."/>
            <person name="Li Y."/>
            <person name="Steiner C.C."/>
            <person name="Lam T.T."/>
            <person name="Lin S."/>
            <person name="Zhang Q."/>
            <person name="Li G."/>
            <person name="Tian J."/>
            <person name="Gong T."/>
            <person name="Liu H."/>
            <person name="Zhang D."/>
            <person name="Fang L."/>
            <person name="Ye C."/>
            <person name="Zhang J."/>
            <person name="Hu W."/>
            <person name="Xu A."/>
            <person name="Ren Y."/>
            <person name="Zhang G."/>
            <person name="Bruford M.W."/>
            <person name="Li Q."/>
            <person name="Ma L."/>
            <person name="Guo Y."/>
            <person name="An N."/>
            <person name="Hu Y."/>
            <person name="Zheng Y."/>
            <person name="Shi Y."/>
            <person name="Li Z."/>
            <person name="Liu Q."/>
            <person name="Chen Y."/>
            <person name="Zhao J."/>
            <person name="Qu N."/>
            <person name="Zhao S."/>
            <person name="Tian F."/>
            <person name="Wang X."/>
            <person name="Wang H."/>
            <person name="Xu L."/>
            <person name="Liu X."/>
            <person name="Vinar T."/>
            <person name="Wang Y."/>
            <person name="Lam T.W."/>
            <person name="Yiu S.M."/>
            <person name="Liu S."/>
            <person name="Zhang H."/>
            <person name="Li D."/>
            <person name="Huang Y."/>
            <person name="Wang X."/>
            <person name="Yang G."/>
            <person name="Jiang Z."/>
            <person name="Wang J."/>
            <person name="Qin N."/>
            <person name="Li L."/>
            <person name="Li J."/>
            <person name="Bolund L."/>
            <person name="Kristiansen K."/>
            <person name="Wong G.K."/>
            <person name="Olson M."/>
            <person name="Zhang X."/>
            <person name="Li S."/>
            <person name="Yang H."/>
            <person name="Wang J."/>
            <person name="Wang J."/>
        </authorList>
    </citation>
    <scope>NUCLEOTIDE SEQUENCE [LARGE SCALE GENOMIC DNA]</scope>
</reference>
<evidence type="ECO:0000313" key="1">
    <source>
        <dbReference type="Ensembl" id="ENSAMEP00000029218.1"/>
    </source>
</evidence>
<dbReference type="Ensembl" id="ENSAMET00000041660.1">
    <property type="protein sequence ID" value="ENSAMEP00000029218.1"/>
    <property type="gene ID" value="ENSAMEG00000026467.1"/>
</dbReference>